<dbReference type="Proteomes" id="UP001379533">
    <property type="component" value="Chromosome"/>
</dbReference>
<reference evidence="3 4" key="1">
    <citation type="submission" date="2021-12" db="EMBL/GenBank/DDBJ databases">
        <title>Discovery of the Pendulisporaceae a myxobacterial family with distinct sporulation behavior and unique specialized metabolism.</title>
        <authorList>
            <person name="Garcia R."/>
            <person name="Popoff A."/>
            <person name="Bader C.D."/>
            <person name="Loehr J."/>
            <person name="Walesch S."/>
            <person name="Walt C."/>
            <person name="Boldt J."/>
            <person name="Bunk B."/>
            <person name="Haeckl F.J.F.P.J."/>
            <person name="Gunesch A.P."/>
            <person name="Birkelbach J."/>
            <person name="Nuebel U."/>
            <person name="Pietschmann T."/>
            <person name="Bach T."/>
            <person name="Mueller R."/>
        </authorList>
    </citation>
    <scope>NUCLEOTIDE SEQUENCE [LARGE SCALE GENOMIC DNA]</scope>
    <source>
        <strain evidence="3 4">MSr12523</strain>
    </source>
</reference>
<keyword evidence="2" id="KW-0472">Membrane</keyword>
<gene>
    <name evidence="3" type="ORF">LZC95_11865</name>
</gene>
<feature type="transmembrane region" description="Helical" evidence="2">
    <location>
        <begin position="6"/>
        <end position="25"/>
    </location>
</feature>
<evidence type="ECO:0000256" key="2">
    <source>
        <dbReference type="SAM" id="Phobius"/>
    </source>
</evidence>
<keyword evidence="2" id="KW-1133">Transmembrane helix</keyword>
<evidence type="ECO:0000313" key="4">
    <source>
        <dbReference type="Proteomes" id="UP001379533"/>
    </source>
</evidence>
<organism evidence="3 4">
    <name type="scientific">Pendulispora brunnea</name>
    <dbReference type="NCBI Taxonomy" id="2905690"/>
    <lineage>
        <taxon>Bacteria</taxon>
        <taxon>Pseudomonadati</taxon>
        <taxon>Myxococcota</taxon>
        <taxon>Myxococcia</taxon>
        <taxon>Myxococcales</taxon>
        <taxon>Sorangiineae</taxon>
        <taxon>Pendulisporaceae</taxon>
        <taxon>Pendulispora</taxon>
    </lineage>
</organism>
<dbReference type="RefSeq" id="WP_394848148.1">
    <property type="nucleotide sequence ID" value="NZ_CP089982.1"/>
</dbReference>
<proteinExistence type="predicted"/>
<feature type="transmembrane region" description="Helical" evidence="2">
    <location>
        <begin position="37"/>
        <end position="61"/>
    </location>
</feature>
<accession>A0ABZ2KG27</accession>
<dbReference type="EMBL" id="CP089982">
    <property type="protein sequence ID" value="WXA97526.1"/>
    <property type="molecule type" value="Genomic_DNA"/>
</dbReference>
<keyword evidence="2" id="KW-0812">Transmembrane</keyword>
<evidence type="ECO:0000256" key="1">
    <source>
        <dbReference type="SAM" id="MobiDB-lite"/>
    </source>
</evidence>
<feature type="transmembrane region" description="Helical" evidence="2">
    <location>
        <begin position="109"/>
        <end position="127"/>
    </location>
</feature>
<feature type="transmembrane region" description="Helical" evidence="2">
    <location>
        <begin position="153"/>
        <end position="174"/>
    </location>
</feature>
<protein>
    <submittedName>
        <fullName evidence="3">Uncharacterized protein</fullName>
    </submittedName>
</protein>
<sequence>MPILFAPLIAIALGAFFAWLARGELARHEASAVASRGFGVVALFAIFVYAPIVGYFVAFHADWAYLYWIRPRAMASAIDLALVLASGGTVLLGFLAAARWARIERLGPVAIIGAVPVAVVLSLAMVWQRRLSTSATFAHFHGDFGTEPITSSVLGRGVLLMDVLGLAGIVWCGLQMRSMGRRRPHASAGSPLSGSGPLSGPSKRWQKRKH</sequence>
<keyword evidence="4" id="KW-1185">Reference proteome</keyword>
<name>A0ABZ2KG27_9BACT</name>
<feature type="transmembrane region" description="Helical" evidence="2">
    <location>
        <begin position="73"/>
        <end position="97"/>
    </location>
</feature>
<feature type="compositionally biased region" description="Low complexity" evidence="1">
    <location>
        <begin position="186"/>
        <end position="202"/>
    </location>
</feature>
<feature type="region of interest" description="Disordered" evidence="1">
    <location>
        <begin position="182"/>
        <end position="210"/>
    </location>
</feature>
<evidence type="ECO:0000313" key="3">
    <source>
        <dbReference type="EMBL" id="WXA97526.1"/>
    </source>
</evidence>